<dbReference type="STRING" id="1661398.A0A482W0X6"/>
<comment type="caution">
    <text evidence="3">The sequence shown here is derived from an EMBL/GenBank/DDBJ whole genome shotgun (WGS) entry which is preliminary data.</text>
</comment>
<dbReference type="Pfam" id="PF02598">
    <property type="entry name" value="Methyltrn_RNA_3"/>
    <property type="match status" value="1"/>
</dbReference>
<dbReference type="InterPro" id="IPR003750">
    <property type="entry name" value="Put_MeTrfase-C9orf114-like"/>
</dbReference>
<evidence type="ECO:0000256" key="2">
    <source>
        <dbReference type="SAM" id="MobiDB-lite"/>
    </source>
</evidence>
<comment type="similarity">
    <text evidence="1">Belongs to the class IV-like SAM-binding methyltransferase superfamily.</text>
</comment>
<proteinExistence type="inferred from homology"/>
<dbReference type="SUPFAM" id="SSF75217">
    <property type="entry name" value="alpha/beta knot"/>
    <property type="match status" value="1"/>
</dbReference>
<dbReference type="PANTHER" id="PTHR12150">
    <property type="entry name" value="CLASS IV SAM-BINDING METHYLTRANSFERASE-RELATED"/>
    <property type="match status" value="1"/>
</dbReference>
<dbReference type="InterPro" id="IPR012340">
    <property type="entry name" value="NA-bd_OB-fold"/>
</dbReference>
<dbReference type="SUPFAM" id="SSF50249">
    <property type="entry name" value="Nucleic acid-binding proteins"/>
    <property type="match status" value="1"/>
</dbReference>
<dbReference type="Gene3D" id="2.40.50.140">
    <property type="entry name" value="Nucleic acid-binding proteins"/>
    <property type="match status" value="1"/>
</dbReference>
<protein>
    <submittedName>
        <fullName evidence="3">C9orf114-like</fullName>
    </submittedName>
</protein>
<organism evidence="3 4">
    <name type="scientific">Asbolus verrucosus</name>
    <name type="common">Desert ironclad beetle</name>
    <dbReference type="NCBI Taxonomy" id="1661398"/>
    <lineage>
        <taxon>Eukaryota</taxon>
        <taxon>Metazoa</taxon>
        <taxon>Ecdysozoa</taxon>
        <taxon>Arthropoda</taxon>
        <taxon>Hexapoda</taxon>
        <taxon>Insecta</taxon>
        <taxon>Pterygota</taxon>
        <taxon>Neoptera</taxon>
        <taxon>Endopterygota</taxon>
        <taxon>Coleoptera</taxon>
        <taxon>Polyphaga</taxon>
        <taxon>Cucujiformia</taxon>
        <taxon>Tenebrionidae</taxon>
        <taxon>Pimeliinae</taxon>
        <taxon>Asbolus</taxon>
    </lineage>
</organism>
<dbReference type="PANTHER" id="PTHR12150:SF13">
    <property type="entry name" value="METHYLTRANSFERASE C9ORF114-RELATED"/>
    <property type="match status" value="1"/>
</dbReference>
<sequence>MGPIKGEHKRKSWSEINKTRKEERRKWKEQNLMKKIEKQKLKESTEYQSTSTVVSGSEKPLTTISIAVPGSILETVQSQELRAYVSGQIARAACIFQVDEIVVFDDYGDETHAKKATLEDNYGLKNVRESCVQLGRILQYLECPQYLRKQFFPIHNHLKFCGILNPLNAPHHLGKDDKFQFREGVVMNKPVKPGKGSIVNVGLLKEVCVDKSLTPGLRCTVKLLPELETSRKLKGIIVPPSAPKSETGAYWGYTIRLASALSKVFSQCPYKEGYDLTIGTSDKGTLVDEFQCPSFQHVLIVFGGIQGLEAALENDDTFNIKVQKP</sequence>
<dbReference type="Proteomes" id="UP000292052">
    <property type="component" value="Unassembled WGS sequence"/>
</dbReference>
<feature type="compositionally biased region" description="Basic and acidic residues" evidence="2">
    <location>
        <begin position="17"/>
        <end position="28"/>
    </location>
</feature>
<accession>A0A482W0X6</accession>
<name>A0A482W0X6_ASBVE</name>
<dbReference type="EMBL" id="QDEB01044705">
    <property type="protein sequence ID" value="RZC38277.1"/>
    <property type="molecule type" value="Genomic_DNA"/>
</dbReference>
<dbReference type="InterPro" id="IPR029026">
    <property type="entry name" value="tRNA_m1G_MTases_N"/>
</dbReference>
<gene>
    <name evidence="3" type="ORF">BDFB_002428</name>
</gene>
<dbReference type="Gene3D" id="3.40.1280.10">
    <property type="match status" value="1"/>
</dbReference>
<reference evidence="3 4" key="1">
    <citation type="submission" date="2017-03" db="EMBL/GenBank/DDBJ databases">
        <title>Genome of the blue death feigning beetle - Asbolus verrucosus.</title>
        <authorList>
            <person name="Rider S.D."/>
        </authorList>
    </citation>
    <scope>NUCLEOTIDE SEQUENCE [LARGE SCALE GENOMIC DNA]</scope>
    <source>
        <strain evidence="3">Butters</strain>
        <tissue evidence="3">Head and leg muscle</tissue>
    </source>
</reference>
<evidence type="ECO:0000313" key="4">
    <source>
        <dbReference type="Proteomes" id="UP000292052"/>
    </source>
</evidence>
<dbReference type="InterPro" id="IPR029028">
    <property type="entry name" value="Alpha/beta_knot_MTases"/>
</dbReference>
<feature type="region of interest" description="Disordered" evidence="2">
    <location>
        <begin position="1"/>
        <end position="28"/>
    </location>
</feature>
<evidence type="ECO:0000313" key="3">
    <source>
        <dbReference type="EMBL" id="RZC38277.1"/>
    </source>
</evidence>
<dbReference type="AlphaFoldDB" id="A0A482W0X6"/>
<dbReference type="CDD" id="cd18086">
    <property type="entry name" value="HsC9orf114-like"/>
    <property type="match status" value="1"/>
</dbReference>
<keyword evidence="4" id="KW-1185">Reference proteome</keyword>
<evidence type="ECO:0000256" key="1">
    <source>
        <dbReference type="ARBA" id="ARBA00009841"/>
    </source>
</evidence>
<dbReference type="OrthoDB" id="361029at2759"/>